<name>A0A434AGD2_9BACT</name>
<dbReference type="Gene3D" id="3.40.50.300">
    <property type="entry name" value="P-loop containing nucleotide triphosphate hydrolases"/>
    <property type="match status" value="2"/>
</dbReference>
<keyword evidence="9 15" id="KW-0233">DNA recombination</keyword>
<keyword evidence="8" id="KW-0238">DNA-binding</keyword>
<dbReference type="PANTHER" id="PTHR47964">
    <property type="entry name" value="ATP-DEPENDENT DNA HELICASE HOMOLOG RECG, CHLOROPLASTIC"/>
    <property type="match status" value="1"/>
</dbReference>
<dbReference type="PROSITE" id="PS51194">
    <property type="entry name" value="HELICASE_CTER"/>
    <property type="match status" value="1"/>
</dbReference>
<evidence type="ECO:0000256" key="5">
    <source>
        <dbReference type="ARBA" id="ARBA00022801"/>
    </source>
</evidence>
<evidence type="ECO:0000256" key="4">
    <source>
        <dbReference type="ARBA" id="ARBA00022763"/>
    </source>
</evidence>
<comment type="catalytic activity">
    <reaction evidence="12 15">
        <text>Couples ATP hydrolysis with the unwinding of duplex DNA by translocating in the 3'-5' direction.</text>
        <dbReference type="EC" id="5.6.2.4"/>
    </reaction>
</comment>
<dbReference type="CDD" id="cd17992">
    <property type="entry name" value="DEXHc_RecG"/>
    <property type="match status" value="1"/>
</dbReference>
<dbReference type="CDD" id="cd04488">
    <property type="entry name" value="RecG_wedge_OBF"/>
    <property type="match status" value="1"/>
</dbReference>
<dbReference type="InterPro" id="IPR012340">
    <property type="entry name" value="NA-bd_OB-fold"/>
</dbReference>
<dbReference type="InterPro" id="IPR001650">
    <property type="entry name" value="Helicase_C-like"/>
</dbReference>
<evidence type="ECO:0000256" key="11">
    <source>
        <dbReference type="ARBA" id="ARBA00023235"/>
    </source>
</evidence>
<dbReference type="InterPro" id="IPR004609">
    <property type="entry name" value="ATP-dep_DNA_helicase_RecG"/>
</dbReference>
<evidence type="ECO:0000256" key="6">
    <source>
        <dbReference type="ARBA" id="ARBA00022806"/>
    </source>
</evidence>
<accession>A0A434AGD2</accession>
<evidence type="ECO:0000256" key="14">
    <source>
        <dbReference type="ARBA" id="ARBA00048988"/>
    </source>
</evidence>
<evidence type="ECO:0000259" key="17">
    <source>
        <dbReference type="PROSITE" id="PS51194"/>
    </source>
</evidence>
<evidence type="ECO:0000256" key="13">
    <source>
        <dbReference type="ARBA" id="ARBA00034808"/>
    </source>
</evidence>
<reference evidence="18 19" key="1">
    <citation type="submission" date="2018-11" db="EMBL/GenBank/DDBJ databases">
        <title>Parancylomarina longa gen. nov., sp. nov., isolated from sediments of southern Okinawa.</title>
        <authorList>
            <person name="Fu T."/>
        </authorList>
    </citation>
    <scope>NUCLEOTIDE SEQUENCE [LARGE SCALE GENOMIC DNA]</scope>
    <source>
        <strain evidence="18 19">T3-2 S1-C</strain>
    </source>
</reference>
<dbReference type="NCBIfam" id="NF008168">
    <property type="entry name" value="PRK10917.2-2"/>
    <property type="match status" value="1"/>
</dbReference>
<comment type="catalytic activity">
    <reaction evidence="14 15">
        <text>ATP + H2O = ADP + phosphate + H(+)</text>
        <dbReference type="Rhea" id="RHEA:13065"/>
        <dbReference type="ChEBI" id="CHEBI:15377"/>
        <dbReference type="ChEBI" id="CHEBI:15378"/>
        <dbReference type="ChEBI" id="CHEBI:30616"/>
        <dbReference type="ChEBI" id="CHEBI:43474"/>
        <dbReference type="ChEBI" id="CHEBI:456216"/>
        <dbReference type="EC" id="5.6.2.4"/>
    </reaction>
</comment>
<dbReference type="InterPro" id="IPR033454">
    <property type="entry name" value="RecG_wedge"/>
</dbReference>
<dbReference type="EMBL" id="RJJX01000021">
    <property type="protein sequence ID" value="RUT73435.1"/>
    <property type="molecule type" value="Genomic_DNA"/>
</dbReference>
<dbReference type="PANTHER" id="PTHR47964:SF1">
    <property type="entry name" value="ATP-DEPENDENT DNA HELICASE HOMOLOG RECG, CHLOROPLASTIC"/>
    <property type="match status" value="1"/>
</dbReference>
<dbReference type="Pfam" id="PF19833">
    <property type="entry name" value="RecG_dom3_C"/>
    <property type="match status" value="1"/>
</dbReference>
<dbReference type="Pfam" id="PF00270">
    <property type="entry name" value="DEAD"/>
    <property type="match status" value="1"/>
</dbReference>
<dbReference type="GO" id="GO:0016887">
    <property type="term" value="F:ATP hydrolysis activity"/>
    <property type="evidence" value="ECO:0007669"/>
    <property type="project" value="RHEA"/>
</dbReference>
<dbReference type="SUPFAM" id="SSF52540">
    <property type="entry name" value="P-loop containing nucleoside triphosphate hydrolases"/>
    <property type="match status" value="2"/>
</dbReference>
<dbReference type="OrthoDB" id="9804325at2"/>
<evidence type="ECO:0000313" key="19">
    <source>
        <dbReference type="Proteomes" id="UP000282985"/>
    </source>
</evidence>
<comment type="similarity">
    <text evidence="1 15">Belongs to the helicase family. RecG subfamily.</text>
</comment>
<evidence type="ECO:0000256" key="12">
    <source>
        <dbReference type="ARBA" id="ARBA00034617"/>
    </source>
</evidence>
<dbReference type="InterPro" id="IPR027417">
    <property type="entry name" value="P-loop_NTPase"/>
</dbReference>
<dbReference type="InterPro" id="IPR047112">
    <property type="entry name" value="RecG/Mfd"/>
</dbReference>
<dbReference type="InterPro" id="IPR011545">
    <property type="entry name" value="DEAD/DEAH_box_helicase_dom"/>
</dbReference>
<keyword evidence="7 15" id="KW-0067">ATP-binding</keyword>
<dbReference type="InterPro" id="IPR014001">
    <property type="entry name" value="Helicase_ATP-bd"/>
</dbReference>
<evidence type="ECO:0000256" key="1">
    <source>
        <dbReference type="ARBA" id="ARBA00007504"/>
    </source>
</evidence>
<comment type="caution">
    <text evidence="18">The sequence shown here is derived from an EMBL/GenBank/DDBJ whole genome shotgun (WGS) entry which is preliminary data.</text>
</comment>
<feature type="domain" description="Helicase C-terminal" evidence="17">
    <location>
        <begin position="465"/>
        <end position="632"/>
    </location>
</feature>
<dbReference type="NCBIfam" id="TIGR00643">
    <property type="entry name" value="recG"/>
    <property type="match status" value="1"/>
</dbReference>
<protein>
    <recommendedName>
        <fullName evidence="2 15">ATP-dependent DNA helicase RecG</fullName>
        <ecNumber evidence="13 15">5.6.2.4</ecNumber>
    </recommendedName>
</protein>
<comment type="function">
    <text evidence="15">Plays a critical role in recombination and DNA repair. Helps process Holliday junction intermediates to mature products by catalyzing branch migration. Has replication fork regression activity, unwinds stalled or blocked replication forks to make a HJ that can be resolved. Has a DNA unwinding activity characteristic of a DNA helicase with 3'-5' polarity.</text>
</comment>
<keyword evidence="19" id="KW-1185">Reference proteome</keyword>
<dbReference type="SMART" id="SM00490">
    <property type="entry name" value="HELICc"/>
    <property type="match status" value="2"/>
</dbReference>
<organism evidence="18 19">
    <name type="scientific">Ancylomarina longa</name>
    <dbReference type="NCBI Taxonomy" id="2487017"/>
    <lineage>
        <taxon>Bacteria</taxon>
        <taxon>Pseudomonadati</taxon>
        <taxon>Bacteroidota</taxon>
        <taxon>Bacteroidia</taxon>
        <taxon>Marinilabiliales</taxon>
        <taxon>Marinifilaceae</taxon>
        <taxon>Ancylomarina</taxon>
    </lineage>
</organism>
<keyword evidence="3 15" id="KW-0547">Nucleotide-binding</keyword>
<evidence type="ECO:0000256" key="2">
    <source>
        <dbReference type="ARBA" id="ARBA00017846"/>
    </source>
</evidence>
<evidence type="ECO:0000259" key="16">
    <source>
        <dbReference type="PROSITE" id="PS51192"/>
    </source>
</evidence>
<dbReference type="GO" id="GO:0043138">
    <property type="term" value="F:3'-5' DNA helicase activity"/>
    <property type="evidence" value="ECO:0007669"/>
    <property type="project" value="UniProtKB-EC"/>
</dbReference>
<dbReference type="GO" id="GO:0003677">
    <property type="term" value="F:DNA binding"/>
    <property type="evidence" value="ECO:0007669"/>
    <property type="project" value="UniProtKB-KW"/>
</dbReference>
<keyword evidence="4 15" id="KW-0227">DNA damage</keyword>
<evidence type="ECO:0000256" key="9">
    <source>
        <dbReference type="ARBA" id="ARBA00023172"/>
    </source>
</evidence>
<dbReference type="AlphaFoldDB" id="A0A434AGD2"/>
<feature type="domain" description="Helicase ATP-binding" evidence="16">
    <location>
        <begin position="284"/>
        <end position="446"/>
    </location>
</feature>
<proteinExistence type="inferred from homology"/>
<dbReference type="Proteomes" id="UP000282985">
    <property type="component" value="Unassembled WGS sequence"/>
</dbReference>
<dbReference type="GO" id="GO:0006281">
    <property type="term" value="P:DNA repair"/>
    <property type="evidence" value="ECO:0007669"/>
    <property type="project" value="UniProtKB-UniRule"/>
</dbReference>
<keyword evidence="6 15" id="KW-0347">Helicase</keyword>
<evidence type="ECO:0000256" key="10">
    <source>
        <dbReference type="ARBA" id="ARBA00023204"/>
    </source>
</evidence>
<dbReference type="RefSeq" id="WP_127344442.1">
    <property type="nucleotide sequence ID" value="NZ_RJJX01000021.1"/>
</dbReference>
<dbReference type="SUPFAM" id="SSF50249">
    <property type="entry name" value="Nucleic acid-binding proteins"/>
    <property type="match status" value="1"/>
</dbReference>
<dbReference type="SMART" id="SM00487">
    <property type="entry name" value="DEXDc"/>
    <property type="match status" value="1"/>
</dbReference>
<dbReference type="GO" id="GO:0006310">
    <property type="term" value="P:DNA recombination"/>
    <property type="evidence" value="ECO:0007669"/>
    <property type="project" value="UniProtKB-UniRule"/>
</dbReference>
<keyword evidence="10 15" id="KW-0234">DNA repair</keyword>
<dbReference type="GO" id="GO:0005524">
    <property type="term" value="F:ATP binding"/>
    <property type="evidence" value="ECO:0007669"/>
    <property type="project" value="UniProtKB-KW"/>
</dbReference>
<keyword evidence="11" id="KW-0413">Isomerase</keyword>
<sequence>MSELAGLDIKFLSGVGSKRASLLNQELSIYSYEDLLYHFPYKYIDRTKYYKISEIHSKLPYIQVKGEITSIEVIGEKRQQRLVAYFTDGNGMMELVWFKGIKYIQKSLKPNTEYIVFGKPSEFNRKVNVVHPELELVEEKKSKINASLQAFYLTTEKMKNHYLNSKAIQKLQENVLQSLNGKIPETLPALLLKKLGLINLHEALLQIHFPQNTDILKKAQYRLKFEELFYIQLNILKMKMKRKVLYQGHVFEKIGENFNLFYQNNLPFELTNAQKKVIKEIRKDVGSGKQMSRLLQGDVGSGKTLVGLMCMLMALDNNCQACLMAPTEILATQHLETIREFLKGININVALLTGSTKQKDRKKIHEDLLSGKLQILIGTHALLENIVQFKNLGLVIIDEQHRFGVAQRARLWKKNHLPPHVLVMTATPIPRTLAMTLYGDLEVSVIDELPPGRKPIQTVHYFEKRRKQVYEFMKKQIDLGRQIYMVYPMIKESEKMDYKNLEEGYENVTQFFPKEKYGISMVHGKMKAAEKEEEMQRFASGETQILVATTVIEVGMNVPNASVMVIESTERFGLSQLHQLRGRVGRGADQSYCILMSSYKISNESRKRIETMVRTNDGFEIAEVDLKLRGPGDIEGTQQSGISYDLKIANLGKDGQLLQYARDVAQEILDEDPLLEKQENFTLAKQVKRLNKAKINWSVIS</sequence>
<dbReference type="InterPro" id="IPR045562">
    <property type="entry name" value="RecG_dom3_C"/>
</dbReference>
<evidence type="ECO:0000256" key="8">
    <source>
        <dbReference type="ARBA" id="ARBA00023125"/>
    </source>
</evidence>
<keyword evidence="5 15" id="KW-0378">Hydrolase</keyword>
<evidence type="ECO:0000313" key="18">
    <source>
        <dbReference type="EMBL" id="RUT73435.1"/>
    </source>
</evidence>
<dbReference type="Pfam" id="PF00271">
    <property type="entry name" value="Helicase_C"/>
    <property type="match status" value="1"/>
</dbReference>
<dbReference type="Pfam" id="PF17191">
    <property type="entry name" value="RecG_wedge"/>
    <property type="match status" value="1"/>
</dbReference>
<dbReference type="EC" id="5.6.2.4" evidence="13 15"/>
<evidence type="ECO:0000256" key="3">
    <source>
        <dbReference type="ARBA" id="ARBA00022741"/>
    </source>
</evidence>
<evidence type="ECO:0000256" key="7">
    <source>
        <dbReference type="ARBA" id="ARBA00022840"/>
    </source>
</evidence>
<dbReference type="Gene3D" id="2.40.50.140">
    <property type="entry name" value="Nucleic acid-binding proteins"/>
    <property type="match status" value="1"/>
</dbReference>
<evidence type="ECO:0000256" key="15">
    <source>
        <dbReference type="RuleBase" id="RU363016"/>
    </source>
</evidence>
<dbReference type="NCBIfam" id="NF008165">
    <property type="entry name" value="PRK10917.1-3"/>
    <property type="match status" value="1"/>
</dbReference>
<dbReference type="PROSITE" id="PS51192">
    <property type="entry name" value="HELICASE_ATP_BIND_1"/>
    <property type="match status" value="1"/>
</dbReference>
<gene>
    <name evidence="18" type="primary">recG</name>
    <name evidence="18" type="ORF">DLK05_13215</name>
</gene>